<dbReference type="GO" id="GO:0003824">
    <property type="term" value="F:catalytic activity"/>
    <property type="evidence" value="ECO:0007669"/>
    <property type="project" value="UniProtKB-ARBA"/>
</dbReference>
<dbReference type="NCBIfam" id="TIGR00229">
    <property type="entry name" value="sensory_box"/>
    <property type="match status" value="1"/>
</dbReference>
<dbReference type="Pfam" id="PF00990">
    <property type="entry name" value="GGDEF"/>
    <property type="match status" value="1"/>
</dbReference>
<dbReference type="SUPFAM" id="SSF55785">
    <property type="entry name" value="PYP-like sensor domain (PAS domain)"/>
    <property type="match status" value="1"/>
</dbReference>
<dbReference type="SUPFAM" id="SSF55073">
    <property type="entry name" value="Nucleotide cyclase"/>
    <property type="match status" value="1"/>
</dbReference>
<dbReference type="InterPro" id="IPR001633">
    <property type="entry name" value="EAL_dom"/>
</dbReference>
<accession>A0A235EJR9</accession>
<evidence type="ECO:0000256" key="1">
    <source>
        <dbReference type="SAM" id="Phobius"/>
    </source>
</evidence>
<dbReference type="InterPro" id="IPR000160">
    <property type="entry name" value="GGDEF_dom"/>
</dbReference>
<evidence type="ECO:0008006" key="7">
    <source>
        <dbReference type="Google" id="ProtNLM"/>
    </source>
</evidence>
<organism evidence="5 6">
    <name type="scientific">Acidovorax kalamii</name>
    <dbReference type="NCBI Taxonomy" id="2004485"/>
    <lineage>
        <taxon>Bacteria</taxon>
        <taxon>Pseudomonadati</taxon>
        <taxon>Pseudomonadota</taxon>
        <taxon>Betaproteobacteria</taxon>
        <taxon>Burkholderiales</taxon>
        <taxon>Comamonadaceae</taxon>
        <taxon>Acidovorax</taxon>
    </lineage>
</organism>
<dbReference type="Pfam" id="PF13426">
    <property type="entry name" value="PAS_9"/>
    <property type="match status" value="1"/>
</dbReference>
<keyword evidence="6" id="KW-1185">Reference proteome</keyword>
<evidence type="ECO:0000259" key="4">
    <source>
        <dbReference type="PROSITE" id="PS50887"/>
    </source>
</evidence>
<dbReference type="InterPro" id="IPR000014">
    <property type="entry name" value="PAS"/>
</dbReference>
<feature type="domain" description="EAL" evidence="3">
    <location>
        <begin position="581"/>
        <end position="835"/>
    </location>
</feature>
<feature type="domain" description="GGDEF" evidence="4">
    <location>
        <begin position="439"/>
        <end position="572"/>
    </location>
</feature>
<feature type="domain" description="PAS" evidence="2">
    <location>
        <begin position="279"/>
        <end position="352"/>
    </location>
</feature>
<dbReference type="InterPro" id="IPR029787">
    <property type="entry name" value="Nucleotide_cyclase"/>
</dbReference>
<comment type="caution">
    <text evidence="5">The sequence shown here is derived from an EMBL/GenBank/DDBJ whole genome shotgun (WGS) entry which is preliminary data.</text>
</comment>
<dbReference type="AlphaFoldDB" id="A0A235EJR9"/>
<dbReference type="SMART" id="SM00267">
    <property type="entry name" value="GGDEF"/>
    <property type="match status" value="1"/>
</dbReference>
<reference evidence="5 6" key="1">
    <citation type="submission" date="2017-07" db="EMBL/GenBank/DDBJ databases">
        <title>Acidovorax KNDSW TSA 6 genome sequence and assembly.</title>
        <authorList>
            <person name="Mayilraj S."/>
        </authorList>
    </citation>
    <scope>NUCLEOTIDE SEQUENCE [LARGE SCALE GENOMIC DNA]</scope>
    <source>
        <strain evidence="5 6">KNDSW-TSA6</strain>
    </source>
</reference>
<dbReference type="SMART" id="SM00091">
    <property type="entry name" value="PAS"/>
    <property type="match status" value="1"/>
</dbReference>
<dbReference type="FunFam" id="3.30.70.270:FF:000001">
    <property type="entry name" value="Diguanylate cyclase domain protein"/>
    <property type="match status" value="1"/>
</dbReference>
<dbReference type="InterPro" id="IPR052155">
    <property type="entry name" value="Biofilm_reg_signaling"/>
</dbReference>
<dbReference type="EMBL" id="NOIG01000010">
    <property type="protein sequence ID" value="OYD49286.1"/>
    <property type="molecule type" value="Genomic_DNA"/>
</dbReference>
<dbReference type="PROSITE" id="PS50883">
    <property type="entry name" value="EAL"/>
    <property type="match status" value="1"/>
</dbReference>
<proteinExistence type="predicted"/>
<dbReference type="Pfam" id="PF00563">
    <property type="entry name" value="EAL"/>
    <property type="match status" value="1"/>
</dbReference>
<dbReference type="Proteomes" id="UP000215441">
    <property type="component" value="Unassembled WGS sequence"/>
</dbReference>
<dbReference type="CDD" id="cd00130">
    <property type="entry name" value="PAS"/>
    <property type="match status" value="1"/>
</dbReference>
<keyword evidence="1" id="KW-0472">Membrane</keyword>
<name>A0A235EJR9_9BURK</name>
<dbReference type="Gene3D" id="3.30.70.270">
    <property type="match status" value="1"/>
</dbReference>
<dbReference type="PANTHER" id="PTHR44757">
    <property type="entry name" value="DIGUANYLATE CYCLASE DGCP"/>
    <property type="match status" value="1"/>
</dbReference>
<dbReference type="SUPFAM" id="SSF141868">
    <property type="entry name" value="EAL domain-like"/>
    <property type="match status" value="1"/>
</dbReference>
<gene>
    <name evidence="5" type="ORF">CBY09_16690</name>
</gene>
<dbReference type="Gene3D" id="3.20.20.450">
    <property type="entry name" value="EAL domain"/>
    <property type="match status" value="1"/>
</dbReference>
<dbReference type="SMART" id="SM00052">
    <property type="entry name" value="EAL"/>
    <property type="match status" value="1"/>
</dbReference>
<dbReference type="InterPro" id="IPR043128">
    <property type="entry name" value="Rev_trsase/Diguanyl_cyclase"/>
</dbReference>
<evidence type="ECO:0000313" key="5">
    <source>
        <dbReference type="EMBL" id="OYD49286.1"/>
    </source>
</evidence>
<dbReference type="CDD" id="cd01949">
    <property type="entry name" value="GGDEF"/>
    <property type="match status" value="1"/>
</dbReference>
<dbReference type="NCBIfam" id="TIGR00254">
    <property type="entry name" value="GGDEF"/>
    <property type="match status" value="1"/>
</dbReference>
<evidence type="ECO:0000259" key="2">
    <source>
        <dbReference type="PROSITE" id="PS50112"/>
    </source>
</evidence>
<feature type="transmembrane region" description="Helical" evidence="1">
    <location>
        <begin position="188"/>
        <end position="211"/>
    </location>
</feature>
<dbReference type="PROSITE" id="PS50887">
    <property type="entry name" value="GGDEF"/>
    <property type="match status" value="1"/>
</dbReference>
<dbReference type="InterPro" id="IPR035919">
    <property type="entry name" value="EAL_sf"/>
</dbReference>
<dbReference type="CDD" id="cd01948">
    <property type="entry name" value="EAL"/>
    <property type="match status" value="1"/>
</dbReference>
<keyword evidence="1" id="KW-0812">Transmembrane</keyword>
<evidence type="ECO:0000313" key="6">
    <source>
        <dbReference type="Proteomes" id="UP000215441"/>
    </source>
</evidence>
<dbReference type="OrthoDB" id="9813903at2"/>
<keyword evidence="1" id="KW-1133">Transmembrane helix</keyword>
<protein>
    <recommendedName>
        <fullName evidence="7">GGDEF domain-containing protein</fullName>
    </recommendedName>
</protein>
<feature type="transmembrane region" description="Helical" evidence="1">
    <location>
        <begin position="50"/>
        <end position="70"/>
    </location>
</feature>
<dbReference type="PROSITE" id="PS50112">
    <property type="entry name" value="PAS"/>
    <property type="match status" value="1"/>
</dbReference>
<sequence>MSRRRHNGPTPLARSLLAPLTTRPCSHGAGTPAHGPMRFFKPSSLTAKTLAWVVVASLVAFAAITGVTVWQERALLLQRAHEQAQRSVQQNLPALSESLWNFNNASLRALLSGMVGEGAIVRADILDGERTLMTVSRAGEVPPIDTTWTAPIADPTHPGAGQPPLGEIRVYESYAALRAQQAETAWRIAIAQLLQIASIAAMLVVIVRWLIMRHLSALARAVTGLNPLDHQDRIRLQRRTSGAHPDELDALVDALNRFHTERATEAGLRLQAERALRARVQEIEATLGALSDGVLALNSAGEVAYANGAAARLLGMVEPALQGQPWHNLFRLLDEATGEPRGEWLEQARQSGKPQRVRGELRIAPAHARAFVAELNAVPLHNPGDVVVLLVLRDISEEIDKERQIVFQAFHDPLTGLGNRSKLARDLPQDLARARAAQGRLALLFIDLDNFKDINDTLGHQVGDLLLRQLALRLQASVMPPAWVTRHGGDEFLVVLPQLDSDEQAIALAQELMNQIRRPFTLEGYQLHVTPSVGISFFPDHGGTPAELVSRADMGMYAAKKLGRNTYCVFDDRQLQESSRRLSMENGLRTALAQGEFWLAYQPKVDLATGRVAGVEALLRWESQQLGRIPPASFIPIAEESGLIIDIGDWVLREAIAAARRWRDMLGTEVPVAVNVAAAQFRSPRLLQALRAIAAEDRDIPRLIQLEVTESALISGLEDVTGKFIAIKELGYGIAIDDFGTGYSSLSYLKNLPVDTLKIDQAFIRDLHRSAQDVTIVTAVVRMGQSLGFAIVAEGVEEARHVQILQGLGCDQGQGYHFSRPVPEAELIPLLKQGCGTVKA</sequence>
<dbReference type="PANTHER" id="PTHR44757:SF2">
    <property type="entry name" value="BIOFILM ARCHITECTURE MAINTENANCE PROTEIN MBAA"/>
    <property type="match status" value="1"/>
</dbReference>
<evidence type="ECO:0000259" key="3">
    <source>
        <dbReference type="PROSITE" id="PS50883"/>
    </source>
</evidence>
<dbReference type="Gene3D" id="3.30.450.20">
    <property type="entry name" value="PAS domain"/>
    <property type="match status" value="1"/>
</dbReference>
<dbReference type="InterPro" id="IPR035965">
    <property type="entry name" value="PAS-like_dom_sf"/>
</dbReference>